<dbReference type="PANTHER" id="PTHR22912">
    <property type="entry name" value="DISULFIDE OXIDOREDUCTASE"/>
    <property type="match status" value="1"/>
</dbReference>
<dbReference type="Gene3D" id="3.30.390.30">
    <property type="match status" value="1"/>
</dbReference>
<dbReference type="RefSeq" id="WP_244771869.1">
    <property type="nucleotide sequence ID" value="NZ_CP094929.1"/>
</dbReference>
<dbReference type="Pfam" id="PF02852">
    <property type="entry name" value="Pyr_redox_dim"/>
    <property type="match status" value="1"/>
</dbReference>
<dbReference type="SUPFAM" id="SSF55424">
    <property type="entry name" value="FAD/NAD-linked reductases, dimerisation (C-terminal) domain"/>
    <property type="match status" value="1"/>
</dbReference>
<feature type="domain" description="Pyridine nucleotide-disulphide oxidoreductase dimerisation" evidence="3">
    <location>
        <begin position="10"/>
        <end position="72"/>
    </location>
</feature>
<dbReference type="Proteomes" id="UP000829708">
    <property type="component" value="Chromosome"/>
</dbReference>
<evidence type="ECO:0000313" key="4">
    <source>
        <dbReference type="EMBL" id="UOM50478.1"/>
    </source>
</evidence>
<dbReference type="PRINTS" id="PR00411">
    <property type="entry name" value="PNDRDTASEI"/>
</dbReference>
<dbReference type="EMBL" id="CP094929">
    <property type="protein sequence ID" value="UOM50478.1"/>
    <property type="molecule type" value="Genomic_DNA"/>
</dbReference>
<gene>
    <name evidence="4" type="ORF">MUG09_13025</name>
</gene>
<comment type="similarity">
    <text evidence="1">Belongs to the class-I pyridine nucleotide-disulfide oxidoreductase family.</text>
</comment>
<proteinExistence type="inferred from homology"/>
<dbReference type="InterPro" id="IPR004099">
    <property type="entry name" value="Pyr_nucl-diS_OxRdtase_dimer"/>
</dbReference>
<accession>A0ABY4D852</accession>
<organism evidence="4 5">
    <name type="scientific">Sphaerochaeta associata</name>
    <dbReference type="NCBI Taxonomy" id="1129264"/>
    <lineage>
        <taxon>Bacteria</taxon>
        <taxon>Pseudomonadati</taxon>
        <taxon>Spirochaetota</taxon>
        <taxon>Spirochaetia</taxon>
        <taxon>Spirochaetales</taxon>
        <taxon>Sphaerochaetaceae</taxon>
        <taxon>Sphaerochaeta</taxon>
    </lineage>
</organism>
<protein>
    <recommendedName>
        <fullName evidence="3">Pyridine nucleotide-disulphide oxidoreductase dimerisation domain-containing protein</fullName>
    </recommendedName>
</protein>
<name>A0ABY4D852_9SPIR</name>
<evidence type="ECO:0000259" key="3">
    <source>
        <dbReference type="Pfam" id="PF02852"/>
    </source>
</evidence>
<reference evidence="5" key="1">
    <citation type="journal article" date="2024" name="J Bioinform Genom">
        <title>Complete genome sequence of the type strain bacterium Sphaerochaeta associata GLS2t (VKM B-2742)t.</title>
        <authorList>
            <person name="Troshina O.Y."/>
            <person name="Tepeeva A.N."/>
            <person name="Arzamasceva V.O."/>
            <person name="Whitman W.B."/>
            <person name="Varghese N."/>
            <person name="Shapiro N."/>
            <person name="Woyke T."/>
            <person name="Kripides N.C."/>
            <person name="Vasilenko O.V."/>
        </authorList>
    </citation>
    <scope>NUCLEOTIDE SEQUENCE [LARGE SCALE GENOMIC DNA]</scope>
    <source>
        <strain evidence="5">GLS2T</strain>
    </source>
</reference>
<dbReference type="InterPro" id="IPR016156">
    <property type="entry name" value="FAD/NAD-linked_Rdtase_dimer_sf"/>
</dbReference>
<evidence type="ECO:0000313" key="5">
    <source>
        <dbReference type="Proteomes" id="UP000829708"/>
    </source>
</evidence>
<keyword evidence="5" id="KW-1185">Reference proteome</keyword>
<evidence type="ECO:0000256" key="1">
    <source>
        <dbReference type="ARBA" id="ARBA00007532"/>
    </source>
</evidence>
<keyword evidence="2" id="KW-0520">NAD</keyword>
<dbReference type="PANTHER" id="PTHR22912:SF160">
    <property type="entry name" value="DIHYDROLIPOYL DEHYDROGENASE"/>
    <property type="match status" value="1"/>
</dbReference>
<sequence length="86" mass="8807">MLDKTHAVASEGVSKALYDEKTGRLLGAGICGRNAGELISEAVLALEMGASAQDVGLSIHPHPTLSETFALAAELAEGTATDTLNK</sequence>
<dbReference type="InterPro" id="IPR050151">
    <property type="entry name" value="Class-I_Pyr_Nuc-Dis_Oxidored"/>
</dbReference>
<evidence type="ECO:0000256" key="2">
    <source>
        <dbReference type="ARBA" id="ARBA00023027"/>
    </source>
</evidence>